<dbReference type="SUPFAM" id="SSF55347">
    <property type="entry name" value="Glyceraldehyde-3-phosphate dehydrogenase-like, C-terminal domain"/>
    <property type="match status" value="1"/>
</dbReference>
<feature type="binding site" evidence="7">
    <location>
        <position position="334"/>
    </location>
    <ligand>
        <name>substrate</name>
    </ligand>
</feature>
<comment type="similarity">
    <text evidence="2 7">Belongs to the glucose-6-phosphate dehydrogenase family.</text>
</comment>
<dbReference type="GO" id="GO:0005829">
    <property type="term" value="C:cytosol"/>
    <property type="evidence" value="ECO:0007669"/>
    <property type="project" value="TreeGrafter"/>
</dbReference>
<comment type="catalytic activity">
    <reaction evidence="7">
        <text>D-glucose 6-phosphate + NADP(+) = 6-phospho-D-glucono-1,5-lactone + NADPH + H(+)</text>
        <dbReference type="Rhea" id="RHEA:15841"/>
        <dbReference type="ChEBI" id="CHEBI:15378"/>
        <dbReference type="ChEBI" id="CHEBI:57783"/>
        <dbReference type="ChEBI" id="CHEBI:57955"/>
        <dbReference type="ChEBI" id="CHEBI:58349"/>
        <dbReference type="ChEBI" id="CHEBI:61548"/>
        <dbReference type="EC" id="1.1.1.49"/>
    </reaction>
</comment>
<dbReference type="GO" id="GO:0009051">
    <property type="term" value="P:pentose-phosphate shunt, oxidative branch"/>
    <property type="evidence" value="ECO:0007669"/>
    <property type="project" value="TreeGrafter"/>
</dbReference>
<dbReference type="OrthoDB" id="9802739at2"/>
<evidence type="ECO:0000256" key="6">
    <source>
        <dbReference type="ARBA" id="ARBA00023277"/>
    </source>
</evidence>
<dbReference type="Pfam" id="PF00479">
    <property type="entry name" value="G6PD_N"/>
    <property type="match status" value="1"/>
</dbReference>
<dbReference type="NCBIfam" id="TIGR00871">
    <property type="entry name" value="zwf"/>
    <property type="match status" value="1"/>
</dbReference>
<feature type="binding site" evidence="7">
    <location>
        <position position="47"/>
    </location>
    <ligand>
        <name>NADP(+)</name>
        <dbReference type="ChEBI" id="CHEBI:58349"/>
    </ligand>
</feature>
<dbReference type="InterPro" id="IPR022674">
    <property type="entry name" value="G6P_DH_NAD-bd"/>
</dbReference>
<evidence type="ECO:0000256" key="5">
    <source>
        <dbReference type="ARBA" id="ARBA00023002"/>
    </source>
</evidence>
<evidence type="ECO:0000256" key="1">
    <source>
        <dbReference type="ARBA" id="ARBA00004937"/>
    </source>
</evidence>
<dbReference type="HAMAP" id="MF_00966">
    <property type="entry name" value="G6PD"/>
    <property type="match status" value="1"/>
</dbReference>
<dbReference type="InterPro" id="IPR022675">
    <property type="entry name" value="G6P_DH_C"/>
</dbReference>
<accession>A0A1M5V812</accession>
<gene>
    <name evidence="7" type="primary">zwf</name>
    <name evidence="10" type="ORF">SAMN02745124_01562</name>
</gene>
<sequence length="503" mass="56731">MTKPEPQMIVIFGATGDLARRKLLPGLLRLLRRGEVTDGMPIVCLGRRDILPSDFLERLQVERFLPGDEPELIERFSRLLHYRQFDLQTGTAEQLTEVLQAVARDYRCGGNKLFYLALPTGAFGAVADLIKPLVSGDGWLRVVFEKPFGADLDSAKRLNDSISAVLREEDIFRVDHYLGKELVQNILFLRFANEIFCCAWNRDAIDNVQITVSETLGVEERAGYYDHSGAIRDMLQNHLLQLLSFTAMEPPTSNDPDAIRDEAARVVEHLRPPETADVVLGQYGAGRIGDRDIRAYRDEDGVAPESVTETYVALRTFVDTPRWQGVPFYLRTGKRLAHRYAEIRIVYKQHRCDGLDTPGRANMIVIRIQPDEGIALAFNVRKPGSDNEAESVLMDFCHHCHFGPNTPEAYEAIMASAMRGDTLLFTRWDWLRASWRFIDRLRAVAPPVVAYQPGSTGPAEGERLPEADQRAWVETTPATRRVSVDPSAVRPTILSMQANRERG</sequence>
<feature type="binding site" evidence="7">
    <location>
        <begin position="13"/>
        <end position="20"/>
    </location>
    <ligand>
        <name>NADP(+)</name>
        <dbReference type="ChEBI" id="CHEBI:58349"/>
    </ligand>
</feature>
<proteinExistence type="inferred from homology"/>
<dbReference type="InterPro" id="IPR036291">
    <property type="entry name" value="NAD(P)-bd_dom_sf"/>
</dbReference>
<dbReference type="Gene3D" id="3.40.50.720">
    <property type="entry name" value="NAD(P)-binding Rossmann-like Domain"/>
    <property type="match status" value="1"/>
</dbReference>
<keyword evidence="6 7" id="KW-0119">Carbohydrate metabolism</keyword>
<evidence type="ECO:0000313" key="11">
    <source>
        <dbReference type="Proteomes" id="UP000184139"/>
    </source>
</evidence>
<evidence type="ECO:0000259" key="9">
    <source>
        <dbReference type="Pfam" id="PF02781"/>
    </source>
</evidence>
<evidence type="ECO:0000259" key="8">
    <source>
        <dbReference type="Pfam" id="PF00479"/>
    </source>
</evidence>
<dbReference type="EC" id="1.1.1.49" evidence="7"/>
<dbReference type="GO" id="GO:0004345">
    <property type="term" value="F:glucose-6-phosphate dehydrogenase activity"/>
    <property type="evidence" value="ECO:0007669"/>
    <property type="project" value="UniProtKB-UniRule"/>
</dbReference>
<evidence type="ECO:0000256" key="7">
    <source>
        <dbReference type="HAMAP-Rule" id="MF_00966"/>
    </source>
</evidence>
<protein>
    <recommendedName>
        <fullName evidence="7">Glucose-6-phosphate 1-dehydrogenase</fullName>
        <shortName evidence="7">G6PD</shortName>
        <ecNumber evidence="7">1.1.1.49</ecNumber>
    </recommendedName>
</protein>
<dbReference type="PANTHER" id="PTHR23429">
    <property type="entry name" value="GLUCOSE-6-PHOSPHATE 1-DEHYDROGENASE G6PD"/>
    <property type="match status" value="1"/>
</dbReference>
<comment type="pathway">
    <text evidence="1 7">Carbohydrate degradation; pentose phosphate pathway; D-ribulose 5-phosphate from D-glucose 6-phosphate (oxidative stage): step 1/3.</text>
</comment>
<dbReference type="UniPathway" id="UPA00115">
    <property type="reaction ID" value="UER00408"/>
</dbReference>
<dbReference type="RefSeq" id="WP_073374928.1">
    <property type="nucleotide sequence ID" value="NZ_FQXS01000007.1"/>
</dbReference>
<dbReference type="PANTHER" id="PTHR23429:SF0">
    <property type="entry name" value="GLUCOSE-6-PHOSPHATE 1-DEHYDROGENASE"/>
    <property type="match status" value="1"/>
</dbReference>
<dbReference type="SUPFAM" id="SSF51735">
    <property type="entry name" value="NAD(P)-binding Rossmann-fold domains"/>
    <property type="match status" value="1"/>
</dbReference>
<keyword evidence="4 7" id="KW-0521">NADP</keyword>
<dbReference type="PIRSF" id="PIRSF000110">
    <property type="entry name" value="G6PD"/>
    <property type="match status" value="1"/>
</dbReference>
<dbReference type="InterPro" id="IPR019796">
    <property type="entry name" value="G6P_DH_AS"/>
</dbReference>
<dbReference type="AlphaFoldDB" id="A0A1M5V812"/>
<dbReference type="Gene3D" id="3.30.360.10">
    <property type="entry name" value="Dihydrodipicolinate Reductase, domain 2"/>
    <property type="match status" value="1"/>
</dbReference>
<dbReference type="EMBL" id="FQXS01000007">
    <property type="protein sequence ID" value="SHH71356.1"/>
    <property type="molecule type" value="Genomic_DNA"/>
</dbReference>
<feature type="binding site" evidence="7">
    <location>
        <position position="233"/>
    </location>
    <ligand>
        <name>substrate</name>
    </ligand>
</feature>
<dbReference type="GO" id="GO:0050661">
    <property type="term" value="F:NADP binding"/>
    <property type="evidence" value="ECO:0007669"/>
    <property type="project" value="UniProtKB-UniRule"/>
</dbReference>
<evidence type="ECO:0000313" key="10">
    <source>
        <dbReference type="EMBL" id="SHH71356.1"/>
    </source>
</evidence>
<feature type="active site" description="Proton acceptor" evidence="7">
    <location>
        <position position="238"/>
    </location>
</feature>
<dbReference type="STRING" id="1121409.SAMN02745124_01562"/>
<dbReference type="GO" id="GO:0006006">
    <property type="term" value="P:glucose metabolic process"/>
    <property type="evidence" value="ECO:0007669"/>
    <property type="project" value="UniProtKB-KW"/>
</dbReference>
<feature type="binding site" evidence="7">
    <location>
        <position position="180"/>
    </location>
    <ligand>
        <name>substrate</name>
    </ligand>
</feature>
<evidence type="ECO:0000256" key="4">
    <source>
        <dbReference type="ARBA" id="ARBA00022857"/>
    </source>
</evidence>
<keyword evidence="11" id="KW-1185">Reference proteome</keyword>
<dbReference type="InterPro" id="IPR001282">
    <property type="entry name" value="G6P_DH"/>
</dbReference>
<evidence type="ECO:0000256" key="2">
    <source>
        <dbReference type="ARBA" id="ARBA00009975"/>
    </source>
</evidence>
<feature type="domain" description="Glucose-6-phosphate dehydrogenase NAD-binding" evidence="8">
    <location>
        <begin position="10"/>
        <end position="185"/>
    </location>
</feature>
<dbReference type="Proteomes" id="UP000184139">
    <property type="component" value="Unassembled WGS sequence"/>
</dbReference>
<name>A0A1M5V812_9BACT</name>
<feature type="binding site" evidence="7">
    <location>
        <begin position="86"/>
        <end position="87"/>
    </location>
    <ligand>
        <name>NADP(+)</name>
        <dbReference type="ChEBI" id="CHEBI:58349"/>
    </ligand>
</feature>
<feature type="domain" description="Glucose-6-phosphate dehydrogenase C-terminal" evidence="9">
    <location>
        <begin position="188"/>
        <end position="472"/>
    </location>
</feature>
<reference evidence="10 11" key="1">
    <citation type="submission" date="2016-11" db="EMBL/GenBank/DDBJ databases">
        <authorList>
            <person name="Jaros S."/>
            <person name="Januszkiewicz K."/>
            <person name="Wedrychowicz H."/>
        </authorList>
    </citation>
    <scope>NUCLEOTIDE SEQUENCE [LARGE SCALE GENOMIC DNA]</scope>
    <source>
        <strain evidence="10 11">DSM 9705</strain>
    </source>
</reference>
<feature type="binding site" evidence="7">
    <location>
        <position position="146"/>
    </location>
    <ligand>
        <name>NADP(+)</name>
        <dbReference type="ChEBI" id="CHEBI:58349"/>
    </ligand>
</feature>
<dbReference type="PRINTS" id="PR00079">
    <property type="entry name" value="G6PDHDRGNASE"/>
</dbReference>
<comment type="function">
    <text evidence="7">Catalyzes the oxidation of glucose 6-phosphate to 6-phosphogluconolactone.</text>
</comment>
<organism evidence="10 11">
    <name type="scientific">Desulfofustis glycolicus DSM 9705</name>
    <dbReference type="NCBI Taxonomy" id="1121409"/>
    <lineage>
        <taxon>Bacteria</taxon>
        <taxon>Pseudomonadati</taxon>
        <taxon>Thermodesulfobacteriota</taxon>
        <taxon>Desulfobulbia</taxon>
        <taxon>Desulfobulbales</taxon>
        <taxon>Desulfocapsaceae</taxon>
        <taxon>Desulfofustis</taxon>
    </lineage>
</organism>
<dbReference type="Pfam" id="PF02781">
    <property type="entry name" value="G6PD_C"/>
    <property type="match status" value="1"/>
</dbReference>
<evidence type="ECO:0000256" key="3">
    <source>
        <dbReference type="ARBA" id="ARBA00022526"/>
    </source>
</evidence>
<feature type="binding site" evidence="7">
    <location>
        <position position="214"/>
    </location>
    <ligand>
        <name>substrate</name>
    </ligand>
</feature>
<keyword evidence="5 7" id="KW-0560">Oxidoreductase</keyword>
<feature type="binding site" evidence="7">
    <location>
        <position position="176"/>
    </location>
    <ligand>
        <name>substrate</name>
    </ligand>
</feature>
<keyword evidence="3 7" id="KW-0313">Glucose metabolism</keyword>
<comment type="caution">
    <text evidence="7">Lacks conserved residue(s) required for the propagation of feature annotation.</text>
</comment>
<dbReference type="PROSITE" id="PS00069">
    <property type="entry name" value="G6P_DEHYDROGENASE"/>
    <property type="match status" value="1"/>
</dbReference>